<dbReference type="AlphaFoldDB" id="A0A4Y2A083"/>
<evidence type="ECO:0000313" key="1">
    <source>
        <dbReference type="EMBL" id="GBL72716.1"/>
    </source>
</evidence>
<reference evidence="1 2" key="1">
    <citation type="journal article" date="2019" name="Sci. Rep.">
        <title>Orb-weaving spider Araneus ventricosus genome elucidates the spidroin gene catalogue.</title>
        <authorList>
            <person name="Kono N."/>
            <person name="Nakamura H."/>
            <person name="Ohtoshi R."/>
            <person name="Moran D.A.P."/>
            <person name="Shinohara A."/>
            <person name="Yoshida Y."/>
            <person name="Fujiwara M."/>
            <person name="Mori M."/>
            <person name="Tomita M."/>
            <person name="Arakawa K."/>
        </authorList>
    </citation>
    <scope>NUCLEOTIDE SEQUENCE [LARGE SCALE GENOMIC DNA]</scope>
</reference>
<protein>
    <submittedName>
        <fullName evidence="1">Uncharacterized protein</fullName>
    </submittedName>
</protein>
<accession>A0A4Y2A083</accession>
<proteinExistence type="predicted"/>
<organism evidence="1 2">
    <name type="scientific">Araneus ventricosus</name>
    <name type="common">Orbweaver spider</name>
    <name type="synonym">Epeira ventricosa</name>
    <dbReference type="NCBI Taxonomy" id="182803"/>
    <lineage>
        <taxon>Eukaryota</taxon>
        <taxon>Metazoa</taxon>
        <taxon>Ecdysozoa</taxon>
        <taxon>Arthropoda</taxon>
        <taxon>Chelicerata</taxon>
        <taxon>Arachnida</taxon>
        <taxon>Araneae</taxon>
        <taxon>Araneomorphae</taxon>
        <taxon>Entelegynae</taxon>
        <taxon>Araneoidea</taxon>
        <taxon>Araneidae</taxon>
        <taxon>Araneus</taxon>
    </lineage>
</organism>
<evidence type="ECO:0000313" key="2">
    <source>
        <dbReference type="Proteomes" id="UP000499080"/>
    </source>
</evidence>
<name>A0A4Y2A083_ARAVE</name>
<sequence length="86" mass="9329">MLFLGPKSYQEGKTSRFEATRGLIWDVSRNFEPQPDDDTCAGTPSPSFLTTPQSRRLATMYALTCNGPTYGGSSVVSGFKTGSLRS</sequence>
<keyword evidence="2" id="KW-1185">Reference proteome</keyword>
<comment type="caution">
    <text evidence="1">The sequence shown here is derived from an EMBL/GenBank/DDBJ whole genome shotgun (WGS) entry which is preliminary data.</text>
</comment>
<dbReference type="Proteomes" id="UP000499080">
    <property type="component" value="Unassembled WGS sequence"/>
</dbReference>
<dbReference type="EMBL" id="BGPR01000002">
    <property type="protein sequence ID" value="GBL72716.1"/>
    <property type="molecule type" value="Genomic_DNA"/>
</dbReference>
<gene>
    <name evidence="1" type="ORF">AVEN_127951_1</name>
</gene>